<sequence length="471" mass="52288">MRRDVVHGGLELPDFIDTRTIEIRMDSARTELRLFVAYRPPLHFCSSDIRTIFGNNTSTILTGNLNAKHTAWGSTVVSPAGCQLLQDAEDYGYEVFGPDTPSHVPTDTRFGADDRAEILAKHLEEQFTPHPASDSRGATLHQEHVGRRLRQFLSAPVPPLQGDYYMSPAETAKAIFRLPKRKSPEPDGISSIAIKQPLGLPQRAMVAMTRPFNGILWTEHFPVYWKMGRVIAIPKAGKEPRLASSQRLITLLSHIAMLFERIMLQRLHLHLTPKQEQFMFRSGQSTTLYENPDHTCARVDSGVVPGGLQLLCNSRGGDFGSATHPRRGTAKQLPMHAVLTDDIPTLAGQLQDWEEDVVLALYADDSAYLASSRRADLAVAKLQRVLDRPDWLDKWRVAVNVTKTAGLLTGQQCGVRHPPEQSRVENAKLSSSITLTASNQSGSVQGLHPFSGRVCSSNMVRTLLHTTEEED</sequence>
<dbReference type="AlphaFoldDB" id="A0A4C1UK62"/>
<evidence type="ECO:0000313" key="1">
    <source>
        <dbReference type="EMBL" id="GBP26284.1"/>
    </source>
</evidence>
<gene>
    <name evidence="1" type="primary">pol</name>
    <name evidence="1" type="ORF">EVAR_95452_1</name>
</gene>
<dbReference type="PANTHER" id="PTHR36688">
    <property type="entry name" value="ENDO/EXONUCLEASE/PHOSPHATASE DOMAIN-CONTAINING PROTEIN"/>
    <property type="match status" value="1"/>
</dbReference>
<proteinExistence type="predicted"/>
<protein>
    <submittedName>
        <fullName evidence="1">RNA-directed DNA polymerase from mobile element jockey</fullName>
    </submittedName>
</protein>
<name>A0A4C1UK62_EUMVA</name>
<dbReference type="InterPro" id="IPR036691">
    <property type="entry name" value="Endo/exonu/phosph_ase_sf"/>
</dbReference>
<keyword evidence="1" id="KW-0548">Nucleotidyltransferase</keyword>
<dbReference type="EMBL" id="BGZK01000179">
    <property type="protein sequence ID" value="GBP26284.1"/>
    <property type="molecule type" value="Genomic_DNA"/>
</dbReference>
<dbReference type="OrthoDB" id="412981at2759"/>
<dbReference type="InterPro" id="IPR052560">
    <property type="entry name" value="RdDP_mobile_element"/>
</dbReference>
<organism evidence="1 2">
    <name type="scientific">Eumeta variegata</name>
    <name type="common">Bagworm moth</name>
    <name type="synonym">Eumeta japonica</name>
    <dbReference type="NCBI Taxonomy" id="151549"/>
    <lineage>
        <taxon>Eukaryota</taxon>
        <taxon>Metazoa</taxon>
        <taxon>Ecdysozoa</taxon>
        <taxon>Arthropoda</taxon>
        <taxon>Hexapoda</taxon>
        <taxon>Insecta</taxon>
        <taxon>Pterygota</taxon>
        <taxon>Neoptera</taxon>
        <taxon>Endopterygota</taxon>
        <taxon>Lepidoptera</taxon>
        <taxon>Glossata</taxon>
        <taxon>Ditrysia</taxon>
        <taxon>Tineoidea</taxon>
        <taxon>Psychidae</taxon>
        <taxon>Oiketicinae</taxon>
        <taxon>Eumeta</taxon>
    </lineage>
</organism>
<comment type="caution">
    <text evidence="1">The sequence shown here is derived from an EMBL/GenBank/DDBJ whole genome shotgun (WGS) entry which is preliminary data.</text>
</comment>
<dbReference type="PANTHER" id="PTHR36688:SF1">
    <property type="entry name" value="ENDONUCLEASE_EXONUCLEASE_PHOSPHATASE DOMAIN-CONTAINING PROTEIN"/>
    <property type="match status" value="1"/>
</dbReference>
<dbReference type="Proteomes" id="UP000299102">
    <property type="component" value="Unassembled WGS sequence"/>
</dbReference>
<dbReference type="STRING" id="151549.A0A4C1UK62"/>
<evidence type="ECO:0000313" key="2">
    <source>
        <dbReference type="Proteomes" id="UP000299102"/>
    </source>
</evidence>
<keyword evidence="2" id="KW-1185">Reference proteome</keyword>
<keyword evidence="1" id="KW-0808">Transferase</keyword>
<dbReference type="GO" id="GO:0003964">
    <property type="term" value="F:RNA-directed DNA polymerase activity"/>
    <property type="evidence" value="ECO:0007669"/>
    <property type="project" value="UniProtKB-KW"/>
</dbReference>
<dbReference type="SUPFAM" id="SSF56219">
    <property type="entry name" value="DNase I-like"/>
    <property type="match status" value="1"/>
</dbReference>
<dbReference type="Gene3D" id="3.60.10.10">
    <property type="entry name" value="Endonuclease/exonuclease/phosphatase"/>
    <property type="match status" value="1"/>
</dbReference>
<reference evidence="1 2" key="1">
    <citation type="journal article" date="2019" name="Commun. Biol.">
        <title>The bagworm genome reveals a unique fibroin gene that provides high tensile strength.</title>
        <authorList>
            <person name="Kono N."/>
            <person name="Nakamura H."/>
            <person name="Ohtoshi R."/>
            <person name="Tomita M."/>
            <person name="Numata K."/>
            <person name="Arakawa K."/>
        </authorList>
    </citation>
    <scope>NUCLEOTIDE SEQUENCE [LARGE SCALE GENOMIC DNA]</scope>
</reference>
<keyword evidence="1" id="KW-0695">RNA-directed DNA polymerase</keyword>
<accession>A0A4C1UK62</accession>